<feature type="region of interest" description="Disordered" evidence="1">
    <location>
        <begin position="13"/>
        <end position="34"/>
    </location>
</feature>
<feature type="region of interest" description="Disordered" evidence="1">
    <location>
        <begin position="247"/>
        <end position="271"/>
    </location>
</feature>
<organism evidence="2 3">
    <name type="scientific">Pyricularia oryzae</name>
    <name type="common">Rice blast fungus</name>
    <name type="synonym">Magnaporthe oryzae</name>
    <dbReference type="NCBI Taxonomy" id="318829"/>
    <lineage>
        <taxon>Eukaryota</taxon>
        <taxon>Fungi</taxon>
        <taxon>Dikarya</taxon>
        <taxon>Ascomycota</taxon>
        <taxon>Pezizomycotina</taxon>
        <taxon>Sordariomycetes</taxon>
        <taxon>Sordariomycetidae</taxon>
        <taxon>Magnaporthales</taxon>
        <taxon>Pyriculariaceae</taxon>
        <taxon>Pyricularia</taxon>
    </lineage>
</organism>
<evidence type="ECO:0000256" key="1">
    <source>
        <dbReference type="SAM" id="MobiDB-lite"/>
    </source>
</evidence>
<sequence>MTDWLYNKHHLGYDATNPPLPQQQPTPHPGPSTKELLHSLSLKDELKSVNMHDNGSQPPPQVYRGYFANSNDARALAAQVRLESRRHQRPCDPTFPMVDSQRRYFVAGPHELGAQGKVTDKVKRWLMESTNSVTLEIMAFELLDNIIEAQLGNTHQLPDVSLYDHEVHETFQSRFDSVVAALRYSKAMVYNLSHASFLWRVAAGPKTQLKAKTANAELNGARAERQAVYQRAVQANDKDALMKAAMTRRPRYKQPAKSSSQAGLSTAMGVSNEQQQQFEQTASWTASKRSATEAGMMAGDGCPTKRACVPNLGDLGQMQGSSAFPSFFDTTNTAAAGAVGIGSTGHELAAATMSYPIDPQLGHTMTFADMPSFDQGLGGWDDSLGGISNADMLDLIQEWPAAQYSSNNGV</sequence>
<dbReference type="EMBL" id="CP034209">
    <property type="protein sequence ID" value="QBZ65280.1"/>
    <property type="molecule type" value="Genomic_DNA"/>
</dbReference>
<feature type="compositionally biased region" description="Pro residues" evidence="1">
    <location>
        <begin position="18"/>
        <end position="30"/>
    </location>
</feature>
<feature type="compositionally biased region" description="Polar residues" evidence="1">
    <location>
        <begin position="256"/>
        <end position="271"/>
    </location>
</feature>
<accession>A0A4P7NSF1</accession>
<proteinExistence type="predicted"/>
<protein>
    <submittedName>
        <fullName evidence="2">Uncharacterized protein</fullName>
    </submittedName>
</protein>
<name>A0A4P7NSF1_PYROR</name>
<gene>
    <name evidence="2" type="ORF">PoMZ_06987</name>
</gene>
<dbReference type="Proteomes" id="UP000294847">
    <property type="component" value="Chromosome 6"/>
</dbReference>
<evidence type="ECO:0000313" key="3">
    <source>
        <dbReference type="Proteomes" id="UP000294847"/>
    </source>
</evidence>
<evidence type="ECO:0000313" key="2">
    <source>
        <dbReference type="EMBL" id="QBZ65280.1"/>
    </source>
</evidence>
<dbReference type="AlphaFoldDB" id="A0A4P7NSF1"/>
<reference evidence="2 3" key="1">
    <citation type="journal article" date="2019" name="Mol. Biol. Evol.">
        <title>Blast fungal genomes show frequent chromosomal changes, gene gains and losses, and effector gene turnover.</title>
        <authorList>
            <person name="Gomez Luciano L.B."/>
            <person name="Jason Tsai I."/>
            <person name="Chuma I."/>
            <person name="Tosa Y."/>
            <person name="Chen Y.H."/>
            <person name="Li J.Y."/>
            <person name="Li M.Y."/>
            <person name="Jade Lu M.Y."/>
            <person name="Nakayashiki H."/>
            <person name="Li W.H."/>
        </authorList>
    </citation>
    <scope>NUCLEOTIDE SEQUENCE [LARGE SCALE GENOMIC DNA]</scope>
    <source>
        <strain evidence="2">MZ5-1-6</strain>
    </source>
</reference>